<sequence>MRILQLIDSMAVGGAERMAVNIANLFSKENIPNILVASRSNGPMNDFLLDKESFLCLHKKSFSDFKAFRQLISTARNFKPTHIHVHDSSVFWGVMLKQFLPSSKLVWHAHYGGFSGNDQRFGNKIKFIAGSIDAVITVNEELKDWIEKELPKIHHVAYIQNFPDLPEAVSRQHTAEVILCLANLKPPKNHHLLVNAFLEFVAAYPGYKLKLVGSTDNPVYLSEIQEMISRNGMEDSIHIEGTQLNLTPYMEEAQFAVLSSDVEGLPVSLLELGLGKVPIITTAVGQCEALFEKGKFGYLVEPGKKEELLGAMLHVAANISEAKNKAELFASHVSAKFGNMNFLGKYTNLLNGLS</sequence>
<protein>
    <submittedName>
        <fullName evidence="2">Glycosyltransferase involved in cell wall bisynthesis</fullName>
    </submittedName>
</protein>
<dbReference type="EMBL" id="FOKK01000007">
    <property type="protein sequence ID" value="SFB30441.1"/>
    <property type="molecule type" value="Genomic_DNA"/>
</dbReference>
<dbReference type="Gene3D" id="3.40.50.2000">
    <property type="entry name" value="Glycogen Phosphorylase B"/>
    <property type="match status" value="2"/>
</dbReference>
<keyword evidence="2" id="KW-0808">Transferase</keyword>
<dbReference type="PANTHER" id="PTHR12526">
    <property type="entry name" value="GLYCOSYLTRANSFERASE"/>
    <property type="match status" value="1"/>
</dbReference>
<dbReference type="STRING" id="237018.SAMN04489723_10727"/>
<dbReference type="PANTHER" id="PTHR12526:SF630">
    <property type="entry name" value="GLYCOSYLTRANSFERASE"/>
    <property type="match status" value="1"/>
</dbReference>
<proteinExistence type="predicted"/>
<keyword evidence="3" id="KW-1185">Reference proteome</keyword>
<dbReference type="SUPFAM" id="SSF53756">
    <property type="entry name" value="UDP-Glycosyltransferase/glycogen phosphorylase"/>
    <property type="match status" value="1"/>
</dbReference>
<name>A0A1I0ZXV7_9BACT</name>
<dbReference type="Pfam" id="PF13439">
    <property type="entry name" value="Glyco_transf_4"/>
    <property type="match status" value="1"/>
</dbReference>
<dbReference type="InterPro" id="IPR028098">
    <property type="entry name" value="Glyco_trans_4-like_N"/>
</dbReference>
<dbReference type="OrthoDB" id="823685at2"/>
<dbReference type="CDD" id="cd03811">
    <property type="entry name" value="GT4_GT28_WabH-like"/>
    <property type="match status" value="1"/>
</dbReference>
<evidence type="ECO:0000259" key="1">
    <source>
        <dbReference type="Pfam" id="PF13439"/>
    </source>
</evidence>
<evidence type="ECO:0000313" key="2">
    <source>
        <dbReference type="EMBL" id="SFB30441.1"/>
    </source>
</evidence>
<dbReference type="RefSeq" id="WP_092897157.1">
    <property type="nucleotide sequence ID" value="NZ_FOKK01000007.1"/>
</dbReference>
<feature type="domain" description="Glycosyltransferase subfamily 4-like N-terminal" evidence="1">
    <location>
        <begin position="12"/>
        <end position="162"/>
    </location>
</feature>
<dbReference type="AlphaFoldDB" id="A0A1I0ZXV7"/>
<reference evidence="2 3" key="1">
    <citation type="submission" date="2016-10" db="EMBL/GenBank/DDBJ databases">
        <authorList>
            <person name="de Groot N.N."/>
        </authorList>
    </citation>
    <scope>NUCLEOTIDE SEQUENCE [LARGE SCALE GENOMIC DNA]</scope>
    <source>
        <strain evidence="2 3">DSM 23399</strain>
    </source>
</reference>
<dbReference type="Pfam" id="PF13692">
    <property type="entry name" value="Glyco_trans_1_4"/>
    <property type="match status" value="1"/>
</dbReference>
<dbReference type="GO" id="GO:0016757">
    <property type="term" value="F:glycosyltransferase activity"/>
    <property type="evidence" value="ECO:0007669"/>
    <property type="project" value="UniProtKB-ARBA"/>
</dbReference>
<accession>A0A1I0ZXV7</accession>
<evidence type="ECO:0000313" key="3">
    <source>
        <dbReference type="Proteomes" id="UP000198790"/>
    </source>
</evidence>
<gene>
    <name evidence="2" type="ORF">SAMN04489723_10727</name>
</gene>
<organism evidence="2 3">
    <name type="scientific">Algoriphagus aquimarinus</name>
    <dbReference type="NCBI Taxonomy" id="237018"/>
    <lineage>
        <taxon>Bacteria</taxon>
        <taxon>Pseudomonadati</taxon>
        <taxon>Bacteroidota</taxon>
        <taxon>Cytophagia</taxon>
        <taxon>Cytophagales</taxon>
        <taxon>Cyclobacteriaceae</taxon>
        <taxon>Algoriphagus</taxon>
    </lineage>
</organism>
<dbReference type="Proteomes" id="UP000198790">
    <property type="component" value="Unassembled WGS sequence"/>
</dbReference>